<dbReference type="InterPro" id="IPR053843">
    <property type="entry name" value="DnaD_N"/>
</dbReference>
<accession>R4UEI8</accession>
<dbReference type="InterPro" id="IPR030892">
    <property type="entry name" value="DnaD_Mollicutes"/>
</dbReference>
<dbReference type="HOGENOM" id="CLU_1460421_0_0_14"/>
<evidence type="ECO:0000313" key="2">
    <source>
        <dbReference type="EMBL" id="AGM26344.1"/>
    </source>
</evidence>
<gene>
    <name evidence="2" type="ORF">SSYRP_v1c07540</name>
</gene>
<dbReference type="PATRIC" id="fig|1276229.3.peg.749"/>
<dbReference type="AlphaFoldDB" id="R4UEI8"/>
<feature type="domain" description="DnaD N-terminal" evidence="1">
    <location>
        <begin position="16"/>
        <end position="106"/>
    </location>
</feature>
<dbReference type="InterPro" id="IPR036388">
    <property type="entry name" value="WH-like_DNA-bd_sf"/>
</dbReference>
<dbReference type="Pfam" id="PF21984">
    <property type="entry name" value="DnaD_N"/>
    <property type="match status" value="1"/>
</dbReference>
<dbReference type="NCBIfam" id="TIGR04548">
    <property type="entry name" value="DnaD_Mollicutes"/>
    <property type="match status" value="1"/>
</dbReference>
<dbReference type="STRING" id="1276229.SSYRP_v1c07540"/>
<dbReference type="Proteomes" id="UP000013963">
    <property type="component" value="Chromosome"/>
</dbReference>
<name>R4UEI8_9MOLU</name>
<dbReference type="Gene3D" id="1.10.10.10">
    <property type="entry name" value="Winged helix-like DNA-binding domain superfamily/Winged helix DNA-binding domain"/>
    <property type="match status" value="1"/>
</dbReference>
<dbReference type="OrthoDB" id="399088at2"/>
<dbReference type="EMBL" id="CP005078">
    <property type="protein sequence ID" value="AGM26344.1"/>
    <property type="molecule type" value="Genomic_DNA"/>
</dbReference>
<proteinExistence type="predicted"/>
<sequence length="187" mass="21995">MLNILFNNGSINKWRFLLNHYKLISLSEEQLVLIMLIMNCSSSDKRFITPLEISNHSNFTETQAKAMLDELKQQGFINITMKKGALEMDLSPIFKKIMIIIENNETNLEKQFLYQQVDVLLQNPLTNDEKIVLNKYLNDEISDFQLTLILNNYQGKKLVFKELLKLIEDYIKTKPKSLTKYNWLLDN</sequence>
<protein>
    <submittedName>
        <fullName evidence="2">Putative dnad-like replication protein</fullName>
    </submittedName>
</protein>
<dbReference type="KEGG" id="ssyr:SSYRP_v1c07540"/>
<evidence type="ECO:0000259" key="1">
    <source>
        <dbReference type="Pfam" id="PF21984"/>
    </source>
</evidence>
<organism evidence="2 3">
    <name type="scientific">Spiroplasma syrphidicola EA-1</name>
    <dbReference type="NCBI Taxonomy" id="1276229"/>
    <lineage>
        <taxon>Bacteria</taxon>
        <taxon>Bacillati</taxon>
        <taxon>Mycoplasmatota</taxon>
        <taxon>Mollicutes</taxon>
        <taxon>Entomoplasmatales</taxon>
        <taxon>Spiroplasmataceae</taxon>
        <taxon>Spiroplasma</taxon>
    </lineage>
</organism>
<evidence type="ECO:0000313" key="3">
    <source>
        <dbReference type="Proteomes" id="UP000013963"/>
    </source>
</evidence>
<keyword evidence="3" id="KW-1185">Reference proteome</keyword>
<reference evidence="2 3" key="1">
    <citation type="journal article" date="2013" name="Genome Biol. Evol.">
        <title>Complete genomes of two dipteran-associated spiroplasmas provided insights into the origin, dynamics, and impacts of viral invasion in spiroplasma.</title>
        <authorList>
            <person name="Ku C."/>
            <person name="Lo W.S."/>
            <person name="Chen L.L."/>
            <person name="Kuo C.H."/>
        </authorList>
    </citation>
    <scope>NUCLEOTIDE SEQUENCE [LARGE SCALE GENOMIC DNA]</scope>
    <source>
        <strain evidence="2">EA-1</strain>
    </source>
</reference>